<dbReference type="InterPro" id="IPR013783">
    <property type="entry name" value="Ig-like_fold"/>
</dbReference>
<dbReference type="GO" id="GO:0071222">
    <property type="term" value="P:cellular response to lipopolysaccharide"/>
    <property type="evidence" value="ECO:0007669"/>
    <property type="project" value="TreeGrafter"/>
</dbReference>
<dbReference type="GeneTree" id="ENSGT01030000235241"/>
<dbReference type="InterPro" id="IPR051713">
    <property type="entry name" value="T-cell_Activation_Regulation"/>
</dbReference>
<dbReference type="Proteomes" id="UP000261660">
    <property type="component" value="Unplaced"/>
</dbReference>
<dbReference type="Ensembl" id="ENSLBET00000006124.1">
    <property type="protein sequence ID" value="ENSLBEP00000005826.1"/>
    <property type="gene ID" value="ENSLBEG00000004487.1"/>
</dbReference>
<feature type="domain" description="Ig-like" evidence="11">
    <location>
        <begin position="7"/>
        <end position="117"/>
    </location>
</feature>
<reference evidence="12" key="1">
    <citation type="submission" date="2025-08" db="UniProtKB">
        <authorList>
            <consortium name="Ensembl"/>
        </authorList>
    </citation>
    <scope>IDENTIFICATION</scope>
</reference>
<dbReference type="Gene3D" id="2.60.40.10">
    <property type="entry name" value="Immunoglobulins"/>
    <property type="match status" value="1"/>
</dbReference>
<keyword evidence="6" id="KW-0472">Membrane</keyword>
<comment type="subcellular location">
    <subcellularLocation>
        <location evidence="1">Cell membrane</location>
        <topology evidence="1">Single-pass type I membrane protein</topology>
    </subcellularLocation>
</comment>
<evidence type="ECO:0000256" key="2">
    <source>
        <dbReference type="ARBA" id="ARBA00022475"/>
    </source>
</evidence>
<evidence type="ECO:0000259" key="11">
    <source>
        <dbReference type="PROSITE" id="PS50835"/>
    </source>
</evidence>
<dbReference type="PROSITE" id="PS50835">
    <property type="entry name" value="IG_LIKE"/>
    <property type="match status" value="1"/>
</dbReference>
<name>A0A3Q3EEB8_9LABR</name>
<dbReference type="PANTHER" id="PTHR25466">
    <property type="entry name" value="T-LYMPHOCYTE ACTIVATION ANTIGEN"/>
    <property type="match status" value="1"/>
</dbReference>
<dbReference type="GO" id="GO:0042130">
    <property type="term" value="P:negative regulation of T cell proliferation"/>
    <property type="evidence" value="ECO:0007669"/>
    <property type="project" value="TreeGrafter"/>
</dbReference>
<keyword evidence="7" id="KW-1015">Disulfide bond</keyword>
<dbReference type="AlphaFoldDB" id="A0A3Q3EEB8"/>
<keyword evidence="4" id="KW-0732">Signal</keyword>
<proteinExistence type="predicted"/>
<evidence type="ECO:0000256" key="1">
    <source>
        <dbReference type="ARBA" id="ARBA00004251"/>
    </source>
</evidence>
<dbReference type="InterPro" id="IPR007110">
    <property type="entry name" value="Ig-like_dom"/>
</dbReference>
<dbReference type="Pfam" id="PF07686">
    <property type="entry name" value="V-set"/>
    <property type="match status" value="1"/>
</dbReference>
<reference evidence="12" key="2">
    <citation type="submission" date="2025-09" db="UniProtKB">
        <authorList>
            <consortium name="Ensembl"/>
        </authorList>
    </citation>
    <scope>IDENTIFICATION</scope>
</reference>
<evidence type="ECO:0000256" key="8">
    <source>
        <dbReference type="ARBA" id="ARBA00023170"/>
    </source>
</evidence>
<dbReference type="PANTHER" id="PTHR25466:SF9">
    <property type="entry name" value="FIBRONECTIN TYPE-III DOMAIN-CONTAINING PROTEIN"/>
    <property type="match status" value="1"/>
</dbReference>
<dbReference type="InterPro" id="IPR013106">
    <property type="entry name" value="Ig_V-set"/>
</dbReference>
<dbReference type="STRING" id="56723.ENSLBEP00000005826"/>
<protein>
    <recommendedName>
        <fullName evidence="11">Ig-like domain-containing protein</fullName>
    </recommendedName>
</protein>
<evidence type="ECO:0000256" key="7">
    <source>
        <dbReference type="ARBA" id="ARBA00023157"/>
    </source>
</evidence>
<dbReference type="InParanoid" id="A0A3Q3EEB8"/>
<keyword evidence="5" id="KW-1133">Transmembrane helix</keyword>
<keyword evidence="13" id="KW-1185">Reference proteome</keyword>
<accession>A0A3Q3EEB8</accession>
<dbReference type="InterPro" id="IPR003599">
    <property type="entry name" value="Ig_sub"/>
</dbReference>
<dbReference type="GO" id="GO:0009897">
    <property type="term" value="C:external side of plasma membrane"/>
    <property type="evidence" value="ECO:0007669"/>
    <property type="project" value="TreeGrafter"/>
</dbReference>
<evidence type="ECO:0000256" key="6">
    <source>
        <dbReference type="ARBA" id="ARBA00023136"/>
    </source>
</evidence>
<evidence type="ECO:0000256" key="9">
    <source>
        <dbReference type="ARBA" id="ARBA00023180"/>
    </source>
</evidence>
<dbReference type="SUPFAM" id="SSF48726">
    <property type="entry name" value="Immunoglobulin"/>
    <property type="match status" value="1"/>
</dbReference>
<keyword evidence="2" id="KW-1003">Cell membrane</keyword>
<dbReference type="InterPro" id="IPR036179">
    <property type="entry name" value="Ig-like_dom_sf"/>
</dbReference>
<keyword evidence="8" id="KW-0675">Receptor</keyword>
<evidence type="ECO:0000256" key="10">
    <source>
        <dbReference type="ARBA" id="ARBA00023319"/>
    </source>
</evidence>
<dbReference type="GO" id="GO:0031295">
    <property type="term" value="P:T cell costimulation"/>
    <property type="evidence" value="ECO:0007669"/>
    <property type="project" value="TreeGrafter"/>
</dbReference>
<keyword evidence="10" id="KW-0393">Immunoglobulin domain</keyword>
<organism evidence="12 13">
    <name type="scientific">Labrus bergylta</name>
    <name type="common">ballan wrasse</name>
    <dbReference type="NCBI Taxonomy" id="56723"/>
    <lineage>
        <taxon>Eukaryota</taxon>
        <taxon>Metazoa</taxon>
        <taxon>Chordata</taxon>
        <taxon>Craniata</taxon>
        <taxon>Vertebrata</taxon>
        <taxon>Euteleostomi</taxon>
        <taxon>Actinopterygii</taxon>
        <taxon>Neopterygii</taxon>
        <taxon>Teleostei</taxon>
        <taxon>Neoteleostei</taxon>
        <taxon>Acanthomorphata</taxon>
        <taxon>Eupercaria</taxon>
        <taxon>Labriformes</taxon>
        <taxon>Labridae</taxon>
        <taxon>Labrus</taxon>
    </lineage>
</organism>
<evidence type="ECO:0000256" key="5">
    <source>
        <dbReference type="ARBA" id="ARBA00022989"/>
    </source>
</evidence>
<keyword evidence="9" id="KW-0325">Glycoprotein</keyword>
<keyword evidence="3" id="KW-0812">Transmembrane</keyword>
<dbReference type="GO" id="GO:0042102">
    <property type="term" value="P:positive regulation of T cell proliferation"/>
    <property type="evidence" value="ECO:0007669"/>
    <property type="project" value="TreeGrafter"/>
</dbReference>
<dbReference type="GO" id="GO:0007166">
    <property type="term" value="P:cell surface receptor signaling pathway"/>
    <property type="evidence" value="ECO:0007669"/>
    <property type="project" value="TreeGrafter"/>
</dbReference>
<evidence type="ECO:0000256" key="4">
    <source>
        <dbReference type="ARBA" id="ARBA00022729"/>
    </source>
</evidence>
<evidence type="ECO:0000313" key="12">
    <source>
        <dbReference type="Ensembl" id="ENSLBEP00000005826.1"/>
    </source>
</evidence>
<evidence type="ECO:0000313" key="13">
    <source>
        <dbReference type="Proteomes" id="UP000261660"/>
    </source>
</evidence>
<evidence type="ECO:0000256" key="3">
    <source>
        <dbReference type="ARBA" id="ARBA00022692"/>
    </source>
</evidence>
<dbReference type="GO" id="GO:0006955">
    <property type="term" value="P:immune response"/>
    <property type="evidence" value="ECO:0007669"/>
    <property type="project" value="TreeGrafter"/>
</dbReference>
<sequence>EERQCCTTVMQSAQVTRAQVGDSVLLPCNYKTNPLPETTSVFWRDSNSSVVLDIIKKKPDHKTQNEKYKGRVFSFQNVYNEGNFSILMKDVRLTDSSSYECLVLEVNHLQILKLTVSVGYKTLHQRVCSDDDVHITCNTSCVRSSWRQQPVSSNTAPTKTDI</sequence>
<dbReference type="SMART" id="SM00409">
    <property type="entry name" value="IG"/>
    <property type="match status" value="1"/>
</dbReference>